<organism evidence="1">
    <name type="scientific">Xanthomonas phage PPDBI</name>
    <dbReference type="NCBI Taxonomy" id="2723911"/>
    <lineage>
        <taxon>Viruses</taxon>
        <taxon>Duplodnaviria</taxon>
        <taxon>Heunggongvirae</taxon>
        <taxon>Uroviricota</taxon>
        <taxon>Caudoviricetes</taxon>
    </lineage>
</organism>
<sequence>MGFLPSTATAGDWGLVLLLGRPRTLREHGAVVRVLRDKTDVAVPIVPCLGALRRQTPQPLRTT</sequence>
<reference evidence="1" key="1">
    <citation type="submission" date="2020-03" db="EMBL/GenBank/DDBJ databases">
        <authorList>
            <person name="Shneider M.M."/>
            <person name="Evseev P.V."/>
            <person name="Korzhenkov A.A."/>
            <person name="Toschakov S.V."/>
            <person name="Vo T."/>
            <person name="Ignatov A.N."/>
            <person name="Miroshnikov K.A."/>
        </authorList>
    </citation>
    <scope>NUCLEOTIDE SEQUENCE [LARGE SCALE GENOMIC DNA]</scope>
</reference>
<proteinExistence type="predicted"/>
<evidence type="ECO:0000313" key="1">
    <source>
        <dbReference type="EMBL" id="QIW89375.1"/>
    </source>
</evidence>
<dbReference type="EMBL" id="MT210154">
    <property type="protein sequence ID" value="QIW89375.1"/>
    <property type="molecule type" value="Genomic_DNA"/>
</dbReference>
<name>A0A6H0X5P4_9CAUD</name>
<accession>A0A6H0X5P4</accession>
<protein>
    <submittedName>
        <fullName evidence="1">Uncharacterized protein</fullName>
    </submittedName>
</protein>
<gene>
    <name evidence="1" type="ORF">PPDBI_00016</name>
</gene>